<reference evidence="2" key="1">
    <citation type="submission" date="2022-05" db="EMBL/GenBank/DDBJ databases">
        <title>Draft genome sequence of Clostridium tertium strain CP3 isolated from Peru.</title>
        <authorList>
            <person name="Hurtado R."/>
            <person name="Lima L."/>
            <person name="Sousa T."/>
            <person name="Jaiswal A.K."/>
            <person name="Tiwari S."/>
            <person name="Maturrano L."/>
            <person name="Brenig B."/>
            <person name="Azevedo V."/>
        </authorList>
    </citation>
    <scope>NUCLEOTIDE SEQUENCE</scope>
    <source>
        <strain evidence="2">CP3</strain>
    </source>
</reference>
<dbReference type="GO" id="GO:0016747">
    <property type="term" value="F:acyltransferase activity, transferring groups other than amino-acyl groups"/>
    <property type="evidence" value="ECO:0007669"/>
    <property type="project" value="InterPro"/>
</dbReference>
<dbReference type="PROSITE" id="PS51186">
    <property type="entry name" value="GNAT"/>
    <property type="match status" value="1"/>
</dbReference>
<dbReference type="PANTHER" id="PTHR43415:SF3">
    <property type="entry name" value="GNAT-FAMILY ACETYLTRANSFERASE"/>
    <property type="match status" value="1"/>
</dbReference>
<dbReference type="InterPro" id="IPR016181">
    <property type="entry name" value="Acyl_CoA_acyltransferase"/>
</dbReference>
<evidence type="ECO:0000313" key="2">
    <source>
        <dbReference type="EMBL" id="MDC4239967.1"/>
    </source>
</evidence>
<gene>
    <name evidence="2" type="ORF">NE398_07290</name>
</gene>
<dbReference type="EMBL" id="JAMRYU010000006">
    <property type="protein sequence ID" value="MDC4239967.1"/>
    <property type="molecule type" value="Genomic_DNA"/>
</dbReference>
<evidence type="ECO:0000313" key="3">
    <source>
        <dbReference type="Proteomes" id="UP001141183"/>
    </source>
</evidence>
<dbReference type="RefSeq" id="WP_097033325.1">
    <property type="nucleotide sequence ID" value="NZ_JADPFN010000019.1"/>
</dbReference>
<proteinExistence type="predicted"/>
<keyword evidence="3" id="KW-1185">Reference proteome</keyword>
<dbReference type="Proteomes" id="UP001141183">
    <property type="component" value="Unassembled WGS sequence"/>
</dbReference>
<dbReference type="Pfam" id="PF00583">
    <property type="entry name" value="Acetyltransf_1"/>
    <property type="match status" value="1"/>
</dbReference>
<evidence type="ECO:0000259" key="1">
    <source>
        <dbReference type="PROSITE" id="PS51186"/>
    </source>
</evidence>
<sequence length="162" mass="18651">MNIIIKQVTNNEAKMISKWIYKEPYSIYSLDGSNGCIKELLNGDYYSALDSKGNIVGFYCFGRSAQVPIGHKYDVYDNKNIMDIGLGINPDFCGQGLGEEFLKKGLDFARKEFHAKEFRLTVANFNKRAIKVYQIVGFRRIYSFKRISHTSMIEFDVMILNE</sequence>
<dbReference type="AlphaFoldDB" id="A0A9X3XMT9"/>
<accession>A0A9X3XMT9</accession>
<organism evidence="2 3">
    <name type="scientific">Clostridium tertium</name>
    <dbReference type="NCBI Taxonomy" id="1559"/>
    <lineage>
        <taxon>Bacteria</taxon>
        <taxon>Bacillati</taxon>
        <taxon>Bacillota</taxon>
        <taxon>Clostridia</taxon>
        <taxon>Eubacteriales</taxon>
        <taxon>Clostridiaceae</taxon>
        <taxon>Clostridium</taxon>
    </lineage>
</organism>
<comment type="caution">
    <text evidence="2">The sequence shown here is derived from an EMBL/GenBank/DDBJ whole genome shotgun (WGS) entry which is preliminary data.</text>
</comment>
<protein>
    <submittedName>
        <fullName evidence="2">GNAT family N-acetyltransferase</fullName>
    </submittedName>
</protein>
<dbReference type="PANTHER" id="PTHR43415">
    <property type="entry name" value="SPERMIDINE N(1)-ACETYLTRANSFERASE"/>
    <property type="match status" value="1"/>
</dbReference>
<feature type="domain" description="N-acetyltransferase" evidence="1">
    <location>
        <begin position="3"/>
        <end position="162"/>
    </location>
</feature>
<dbReference type="Gene3D" id="3.40.630.30">
    <property type="match status" value="1"/>
</dbReference>
<dbReference type="InterPro" id="IPR000182">
    <property type="entry name" value="GNAT_dom"/>
</dbReference>
<dbReference type="SUPFAM" id="SSF55729">
    <property type="entry name" value="Acyl-CoA N-acyltransferases (Nat)"/>
    <property type="match status" value="1"/>
</dbReference>
<name>A0A9X3XMT9_9CLOT</name>